<dbReference type="InterPro" id="IPR051257">
    <property type="entry name" value="Diverse_CBS-Domain"/>
</dbReference>
<dbReference type="SMART" id="SM00666">
    <property type="entry name" value="PB1"/>
    <property type="match status" value="1"/>
</dbReference>
<feature type="domain" description="CBS" evidence="6">
    <location>
        <begin position="19"/>
        <end position="75"/>
    </location>
</feature>
<feature type="transmembrane region" description="Helical" evidence="5">
    <location>
        <begin position="265"/>
        <end position="288"/>
    </location>
</feature>
<evidence type="ECO:0000256" key="2">
    <source>
        <dbReference type="ARBA" id="ARBA00023122"/>
    </source>
</evidence>
<evidence type="ECO:0000256" key="5">
    <source>
        <dbReference type="SAM" id="Phobius"/>
    </source>
</evidence>
<keyword evidence="5" id="KW-0812">Transmembrane</keyword>
<dbReference type="Proteomes" id="UP001374535">
    <property type="component" value="Chromosome 1"/>
</dbReference>
<dbReference type="InterPro" id="IPR000270">
    <property type="entry name" value="PB1_dom"/>
</dbReference>
<proteinExistence type="predicted"/>
<dbReference type="SUPFAM" id="SSF54277">
    <property type="entry name" value="CAD &amp; PB1 domains"/>
    <property type="match status" value="1"/>
</dbReference>
<dbReference type="PANTHER" id="PTHR43080">
    <property type="entry name" value="CBS DOMAIN-CONTAINING PROTEIN CBSX3, MITOCHONDRIAL"/>
    <property type="match status" value="1"/>
</dbReference>
<dbReference type="SUPFAM" id="SSF54631">
    <property type="entry name" value="CBS-domain pair"/>
    <property type="match status" value="1"/>
</dbReference>
<dbReference type="Pfam" id="PF00571">
    <property type="entry name" value="CBS"/>
    <property type="match status" value="1"/>
</dbReference>
<evidence type="ECO:0000313" key="9">
    <source>
        <dbReference type="Proteomes" id="UP001374535"/>
    </source>
</evidence>
<dbReference type="InterPro" id="IPR053793">
    <property type="entry name" value="PB1-like"/>
</dbReference>
<keyword evidence="5" id="KW-1133">Transmembrane helix</keyword>
<dbReference type="AlphaFoldDB" id="A0AAQ3S801"/>
<gene>
    <name evidence="8" type="ORF">V8G54_001218</name>
</gene>
<dbReference type="PROSITE" id="PS51745">
    <property type="entry name" value="PB1"/>
    <property type="match status" value="1"/>
</dbReference>
<dbReference type="InterPro" id="IPR046342">
    <property type="entry name" value="CBS_dom_sf"/>
</dbReference>
<dbReference type="PANTHER" id="PTHR43080:SF2">
    <property type="entry name" value="CBS DOMAIN-CONTAINING PROTEIN"/>
    <property type="match status" value="1"/>
</dbReference>
<organism evidence="8 9">
    <name type="scientific">Vigna mungo</name>
    <name type="common">Black gram</name>
    <name type="synonym">Phaseolus mungo</name>
    <dbReference type="NCBI Taxonomy" id="3915"/>
    <lineage>
        <taxon>Eukaryota</taxon>
        <taxon>Viridiplantae</taxon>
        <taxon>Streptophyta</taxon>
        <taxon>Embryophyta</taxon>
        <taxon>Tracheophyta</taxon>
        <taxon>Spermatophyta</taxon>
        <taxon>Magnoliopsida</taxon>
        <taxon>eudicotyledons</taxon>
        <taxon>Gunneridae</taxon>
        <taxon>Pentapetalae</taxon>
        <taxon>rosids</taxon>
        <taxon>fabids</taxon>
        <taxon>Fabales</taxon>
        <taxon>Fabaceae</taxon>
        <taxon>Papilionoideae</taxon>
        <taxon>50 kb inversion clade</taxon>
        <taxon>NPAAA clade</taxon>
        <taxon>indigoferoid/millettioid clade</taxon>
        <taxon>Phaseoleae</taxon>
        <taxon>Vigna</taxon>
    </lineage>
</organism>
<evidence type="ECO:0008006" key="10">
    <source>
        <dbReference type="Google" id="ProtNLM"/>
    </source>
</evidence>
<dbReference type="EMBL" id="CP144700">
    <property type="protein sequence ID" value="WVZ22674.1"/>
    <property type="molecule type" value="Genomic_DNA"/>
</dbReference>
<keyword evidence="9" id="KW-1185">Reference proteome</keyword>
<dbReference type="Pfam" id="PF00564">
    <property type="entry name" value="PB1"/>
    <property type="match status" value="1"/>
</dbReference>
<comment type="subunit">
    <text evidence="1">Homodimers and heterodimers.</text>
</comment>
<feature type="domain" description="PB1" evidence="7">
    <location>
        <begin position="157"/>
        <end position="245"/>
    </location>
</feature>
<keyword evidence="2 3" id="KW-0129">CBS domain</keyword>
<evidence type="ECO:0000256" key="4">
    <source>
        <dbReference type="SAM" id="MobiDB-lite"/>
    </source>
</evidence>
<sequence length="293" mass="31701">MRVVAQNISPQLTLVEKVMTPNPDCASVDTTILDALHMMHDGKFLHLPVIDKDGYVVACMDVLQITHAAISMVESSSGAVNDMANTIMQKFWDSALNLEPPEDSDTHSDISGVDTAKSGSQSVGYANSFAFKLEDLSGRVHRFNCGELTALPGHVIFIILPTSLILMRIYNECVAFFPLGTERLDELVSTVMQRVDVNDGERPTILYEDDEGDKIVLVTDSDLGTAVSCARSAGVKALKLHLDFGSLTKARSPNPCTTTIQKSSVISVSSITFASALAIASVGMIVYLRHSKH</sequence>
<keyword evidence="5" id="KW-0472">Membrane</keyword>
<reference evidence="8 9" key="1">
    <citation type="journal article" date="2023" name="Life. Sci Alliance">
        <title>Evolutionary insights into 3D genome organization and epigenetic landscape of Vigna mungo.</title>
        <authorList>
            <person name="Junaid A."/>
            <person name="Singh B."/>
            <person name="Bhatia S."/>
        </authorList>
    </citation>
    <scope>NUCLEOTIDE SEQUENCE [LARGE SCALE GENOMIC DNA]</scope>
    <source>
        <strain evidence="8">Urdbean</strain>
    </source>
</reference>
<dbReference type="PROSITE" id="PS51371">
    <property type="entry name" value="CBS"/>
    <property type="match status" value="1"/>
</dbReference>
<evidence type="ECO:0000256" key="3">
    <source>
        <dbReference type="PROSITE-ProRule" id="PRU00703"/>
    </source>
</evidence>
<name>A0AAQ3S801_VIGMU</name>
<protein>
    <recommendedName>
        <fullName evidence="10">CBS domain-containing protein CBSCBSPB3</fullName>
    </recommendedName>
</protein>
<evidence type="ECO:0000259" key="6">
    <source>
        <dbReference type="PROSITE" id="PS51371"/>
    </source>
</evidence>
<accession>A0AAQ3S801</accession>
<dbReference type="InterPro" id="IPR000644">
    <property type="entry name" value="CBS_dom"/>
</dbReference>
<evidence type="ECO:0000313" key="8">
    <source>
        <dbReference type="EMBL" id="WVZ22674.1"/>
    </source>
</evidence>
<dbReference type="Gene3D" id="3.10.580.10">
    <property type="entry name" value="CBS-domain"/>
    <property type="match status" value="1"/>
</dbReference>
<feature type="region of interest" description="Disordered" evidence="4">
    <location>
        <begin position="100"/>
        <end position="120"/>
    </location>
</feature>
<evidence type="ECO:0000256" key="1">
    <source>
        <dbReference type="ARBA" id="ARBA00011726"/>
    </source>
</evidence>
<evidence type="ECO:0000259" key="7">
    <source>
        <dbReference type="PROSITE" id="PS51745"/>
    </source>
</evidence>